<dbReference type="InterPro" id="IPR039398">
    <property type="entry name" value="Deltex_fam"/>
</dbReference>
<dbReference type="InterPro" id="IPR039399">
    <property type="entry name" value="Deltex_C_sf"/>
</dbReference>
<evidence type="ECO:0000256" key="3">
    <source>
        <dbReference type="ARBA" id="ARBA00022679"/>
    </source>
</evidence>
<dbReference type="GO" id="GO:0007219">
    <property type="term" value="P:Notch signaling pathway"/>
    <property type="evidence" value="ECO:0007669"/>
    <property type="project" value="InterPro"/>
</dbReference>
<feature type="non-terminal residue" evidence="7">
    <location>
        <position position="1"/>
    </location>
</feature>
<dbReference type="InterPro" id="IPR039396">
    <property type="entry name" value="Deltex_C"/>
</dbReference>
<evidence type="ECO:0000313" key="7">
    <source>
        <dbReference type="EMBL" id="CAG5131585.1"/>
    </source>
</evidence>
<keyword evidence="5" id="KW-0862">Zinc</keyword>
<evidence type="ECO:0000256" key="1">
    <source>
        <dbReference type="ARBA" id="ARBA00000900"/>
    </source>
</evidence>
<evidence type="ECO:0000313" key="8">
    <source>
        <dbReference type="Proteomes" id="UP000678393"/>
    </source>
</evidence>
<dbReference type="GO" id="GO:0061630">
    <property type="term" value="F:ubiquitin protein ligase activity"/>
    <property type="evidence" value="ECO:0007669"/>
    <property type="project" value="UniProtKB-UniRule"/>
</dbReference>
<dbReference type="Pfam" id="PF18102">
    <property type="entry name" value="DTC"/>
    <property type="match status" value="1"/>
</dbReference>
<keyword evidence="4 5" id="KW-0479">Metal-binding</keyword>
<dbReference type="EMBL" id="CAJHNH020004757">
    <property type="protein sequence ID" value="CAG5131585.1"/>
    <property type="molecule type" value="Genomic_DNA"/>
</dbReference>
<reference evidence="7" key="1">
    <citation type="submission" date="2021-04" db="EMBL/GenBank/DDBJ databases">
        <authorList>
            <consortium name="Molecular Ecology Group"/>
        </authorList>
    </citation>
    <scope>NUCLEOTIDE SEQUENCE</scope>
</reference>
<accession>A0A8S3ZVG8</accession>
<protein>
    <recommendedName>
        <fullName evidence="5">E3 ubiquitin-protein ligase</fullName>
        <ecNumber evidence="5">2.3.2.27</ecNumber>
    </recommendedName>
</protein>
<feature type="domain" description="Deltex C-terminal" evidence="6">
    <location>
        <begin position="53"/>
        <end position="183"/>
    </location>
</feature>
<organism evidence="7 8">
    <name type="scientific">Candidula unifasciata</name>
    <dbReference type="NCBI Taxonomy" id="100452"/>
    <lineage>
        <taxon>Eukaryota</taxon>
        <taxon>Metazoa</taxon>
        <taxon>Spiralia</taxon>
        <taxon>Lophotrochozoa</taxon>
        <taxon>Mollusca</taxon>
        <taxon>Gastropoda</taxon>
        <taxon>Heterobranchia</taxon>
        <taxon>Euthyneura</taxon>
        <taxon>Panpulmonata</taxon>
        <taxon>Eupulmonata</taxon>
        <taxon>Stylommatophora</taxon>
        <taxon>Helicina</taxon>
        <taxon>Helicoidea</taxon>
        <taxon>Geomitridae</taxon>
        <taxon>Candidula</taxon>
    </lineage>
</organism>
<proteinExistence type="inferred from homology"/>
<dbReference type="Gene3D" id="3.30.390.130">
    <property type="match status" value="1"/>
</dbReference>
<dbReference type="PANTHER" id="PTHR12622">
    <property type="entry name" value="DELTEX-RELATED"/>
    <property type="match status" value="1"/>
</dbReference>
<keyword evidence="3 5" id="KW-0808">Transferase</keyword>
<dbReference type="EC" id="2.3.2.27" evidence="5"/>
<keyword evidence="5" id="KW-0863">Zinc-finger</keyword>
<sequence length="212" mass="24142">AGSSVDLAKTTCGICTFEKLCSPLKCCGKYMCQECQQKVVNCPYCRTFWSLLTGNQPPGTMSVYLKHVSVTGYESFPTWEIEYFFPSGNQKDNHPNPGERYTGMTRTAYLPATDQSFHVLKLLRLAFLRKLTFTIGRSLTSGRENSIVWNDIHHKTRLNGGLYGYPDPNYLQNVYEELARKGVTFDTISPDEMRKITDFEYQISASGYFVDE</sequence>
<evidence type="ECO:0000256" key="2">
    <source>
        <dbReference type="ARBA" id="ARBA00004906"/>
    </source>
</evidence>
<evidence type="ECO:0000259" key="6">
    <source>
        <dbReference type="Pfam" id="PF18102"/>
    </source>
</evidence>
<dbReference type="GO" id="GO:0005737">
    <property type="term" value="C:cytoplasm"/>
    <property type="evidence" value="ECO:0007669"/>
    <property type="project" value="UniProtKB-SubCell"/>
</dbReference>
<dbReference type="CDD" id="cd09633">
    <property type="entry name" value="Deltex_C"/>
    <property type="match status" value="1"/>
</dbReference>
<dbReference type="Proteomes" id="UP000678393">
    <property type="component" value="Unassembled WGS sequence"/>
</dbReference>
<dbReference type="GO" id="GO:0008270">
    <property type="term" value="F:zinc ion binding"/>
    <property type="evidence" value="ECO:0007669"/>
    <property type="project" value="UniProtKB-KW"/>
</dbReference>
<evidence type="ECO:0000256" key="4">
    <source>
        <dbReference type="ARBA" id="ARBA00022723"/>
    </source>
</evidence>
<comment type="catalytic activity">
    <reaction evidence="1 5">
        <text>S-ubiquitinyl-[E2 ubiquitin-conjugating enzyme]-L-cysteine + [acceptor protein]-L-lysine = [E2 ubiquitin-conjugating enzyme]-L-cysteine + N(6)-ubiquitinyl-[acceptor protein]-L-lysine.</text>
        <dbReference type="EC" id="2.3.2.27"/>
    </reaction>
</comment>
<comment type="similarity">
    <text evidence="5">Belongs to the Deltex family.</text>
</comment>
<comment type="subcellular location">
    <subcellularLocation>
        <location evidence="5">Cytoplasm</location>
    </subcellularLocation>
</comment>
<comment type="pathway">
    <text evidence="2 5">Protein modification; protein ubiquitination.</text>
</comment>
<gene>
    <name evidence="7" type="ORF">CUNI_LOCUS17143</name>
</gene>
<keyword evidence="8" id="KW-1185">Reference proteome</keyword>
<comment type="caution">
    <text evidence="7">The sequence shown here is derived from an EMBL/GenBank/DDBJ whole genome shotgun (WGS) entry which is preliminary data.</text>
</comment>
<dbReference type="GO" id="GO:0016567">
    <property type="term" value="P:protein ubiquitination"/>
    <property type="evidence" value="ECO:0007669"/>
    <property type="project" value="UniProtKB-UniRule"/>
</dbReference>
<name>A0A8S3ZVG8_9EUPU</name>
<keyword evidence="5" id="KW-0963">Cytoplasm</keyword>
<dbReference type="OrthoDB" id="527344at2759"/>
<dbReference type="AlphaFoldDB" id="A0A8S3ZVG8"/>
<evidence type="ECO:0000256" key="5">
    <source>
        <dbReference type="RuleBase" id="RU367105"/>
    </source>
</evidence>